<keyword evidence="3" id="KW-1185">Reference proteome</keyword>
<gene>
    <name evidence="2" type="ORF">KQ656_05555</name>
</gene>
<dbReference type="PIRSF" id="PIRSF000097">
    <property type="entry name" value="AKR"/>
    <property type="match status" value="1"/>
</dbReference>
<dbReference type="PANTHER" id="PTHR43638">
    <property type="entry name" value="OXIDOREDUCTASE, ALDO/KETO REDUCTASE FAMILY PROTEIN"/>
    <property type="match status" value="1"/>
</dbReference>
<protein>
    <submittedName>
        <fullName evidence="2">Aldo/keto reductase</fullName>
    </submittedName>
</protein>
<dbReference type="Pfam" id="PF00248">
    <property type="entry name" value="Aldo_ket_red"/>
    <property type="match status" value="1"/>
</dbReference>
<dbReference type="RefSeq" id="WP_216683440.1">
    <property type="nucleotide sequence ID" value="NZ_JAHLZN010000006.1"/>
</dbReference>
<dbReference type="InterPro" id="IPR023210">
    <property type="entry name" value="NADP_OxRdtase_dom"/>
</dbReference>
<name>A0ABS6GVF0_MAMLE</name>
<sequence length="280" mass="31678">MVNIKDMSIEPIGLGTWKMGDDSNNHQDEIDAIQFAINQGANVIDTAEMYGDGASEELIGEAIESYDREKLYIISKVHPQNASKDKVLTSIDNSLKRLRTDYIDLYLLHWKSQYPLEETISAFEEAKKLGKIKEWGVSNFDTSDVKHLLSLPNGHECVANQVRYNIGDRGIEYDLKPFMRENNIALISYAPIARGDKLGKNLTKSSVLLELSRKYEVDVFQILLAWNIRDGHTLAIPKSSNKLHIENNMGASNIHLTEEDIQKIDSEFPPPTTKEPLALY</sequence>
<proteinExistence type="predicted"/>
<comment type="caution">
    <text evidence="2">The sequence shown here is derived from an EMBL/GenBank/DDBJ whole genome shotgun (WGS) entry which is preliminary data.</text>
</comment>
<dbReference type="EMBL" id="JAHLZN010000006">
    <property type="protein sequence ID" value="MBU6113413.1"/>
    <property type="molecule type" value="Genomic_DNA"/>
</dbReference>
<organism evidence="2 3">
    <name type="scientific">Mammaliicoccus lentus</name>
    <name type="common">Staphylococcus lentus</name>
    <dbReference type="NCBI Taxonomy" id="42858"/>
    <lineage>
        <taxon>Bacteria</taxon>
        <taxon>Bacillati</taxon>
        <taxon>Bacillota</taxon>
        <taxon>Bacilli</taxon>
        <taxon>Bacillales</taxon>
        <taxon>Staphylococcaceae</taxon>
        <taxon>Mammaliicoccus</taxon>
    </lineage>
</organism>
<feature type="domain" description="NADP-dependent oxidoreductase" evidence="1">
    <location>
        <begin position="11"/>
        <end position="266"/>
    </location>
</feature>
<reference evidence="2 3" key="1">
    <citation type="submission" date="2021-06" db="EMBL/GenBank/DDBJ databases">
        <title>Staphylococcus lentus K169 genome sequencing.</title>
        <authorList>
            <person name="Sundareshan S."/>
            <person name="Akhila D.S."/>
            <person name="Prachi D."/>
            <person name="Sivakumar R."/>
            <person name="Rajendhran J."/>
            <person name="Isloor S."/>
            <person name="Hegde N.R."/>
        </authorList>
    </citation>
    <scope>NUCLEOTIDE SEQUENCE [LARGE SCALE GENOMIC DNA]</scope>
    <source>
        <strain evidence="2 3">K169</strain>
    </source>
</reference>
<dbReference type="InterPro" id="IPR020471">
    <property type="entry name" value="AKR"/>
</dbReference>
<dbReference type="Proteomes" id="UP000770161">
    <property type="component" value="Unassembled WGS sequence"/>
</dbReference>
<evidence type="ECO:0000313" key="2">
    <source>
        <dbReference type="EMBL" id="MBU6113413.1"/>
    </source>
</evidence>
<evidence type="ECO:0000313" key="3">
    <source>
        <dbReference type="Proteomes" id="UP000770161"/>
    </source>
</evidence>
<evidence type="ECO:0000259" key="1">
    <source>
        <dbReference type="Pfam" id="PF00248"/>
    </source>
</evidence>
<dbReference type="PANTHER" id="PTHR43638:SF3">
    <property type="entry name" value="ALDEHYDE REDUCTASE"/>
    <property type="match status" value="1"/>
</dbReference>
<accession>A0ABS6GVF0</accession>